<evidence type="ECO:0000259" key="8">
    <source>
        <dbReference type="Pfam" id="PF00080"/>
    </source>
</evidence>
<protein>
    <recommendedName>
        <fullName evidence="7">Superoxide dismutase [Cu-Zn]</fullName>
        <ecNumber evidence="7">1.15.1.1</ecNumber>
    </recommendedName>
</protein>
<proteinExistence type="inferred from homology"/>
<dbReference type="AlphaFoldDB" id="A0A0L0RX52"/>
<dbReference type="OMA" id="IVAHEGC"/>
<evidence type="ECO:0000256" key="5">
    <source>
        <dbReference type="ARBA" id="ARBA00023002"/>
    </source>
</evidence>
<dbReference type="SUPFAM" id="SSF49329">
    <property type="entry name" value="Cu,Zn superoxide dismutase-like"/>
    <property type="match status" value="1"/>
</dbReference>
<keyword evidence="5 7" id="KW-0560">Oxidoreductase</keyword>
<dbReference type="PANTHER" id="PTHR10003">
    <property type="entry name" value="SUPEROXIDE DISMUTASE CU-ZN -RELATED"/>
    <property type="match status" value="1"/>
</dbReference>
<evidence type="ECO:0000256" key="6">
    <source>
        <dbReference type="ARBA" id="ARBA00023008"/>
    </source>
</evidence>
<evidence type="ECO:0000256" key="3">
    <source>
        <dbReference type="ARBA" id="ARBA00022833"/>
    </source>
</evidence>
<dbReference type="PRINTS" id="PR00068">
    <property type="entry name" value="CUZNDISMTASE"/>
</dbReference>
<comment type="similarity">
    <text evidence="1 7">Belongs to the Cu-Zn superoxide dismutase family.</text>
</comment>
<dbReference type="EMBL" id="GG745328">
    <property type="protein sequence ID" value="KNE54631.1"/>
    <property type="molecule type" value="Genomic_DNA"/>
</dbReference>
<dbReference type="GO" id="GO:0004784">
    <property type="term" value="F:superoxide dismutase activity"/>
    <property type="evidence" value="ECO:0007669"/>
    <property type="project" value="UniProtKB-EC"/>
</dbReference>
<comment type="cofactor">
    <cofactor evidence="7">
        <name>Zn(2+)</name>
        <dbReference type="ChEBI" id="CHEBI:29105"/>
    </cofactor>
    <text evidence="7">Binds 1 zinc ion per subunit.</text>
</comment>
<keyword evidence="3 7" id="KW-0862">Zinc</keyword>
<dbReference type="VEuPathDB" id="FungiDB:AMAG_00594"/>
<sequence length="153" mass="15304">MAKAVAVLRGDAGVAGTITFTQASPDAPVTVEATILGLKAGNHGFHIHEFGDNTNGCVSAGGHFNPHGFTHGAPTDKERHVGDLGNIVAGADGVAHVSITDAQLSLAGEHSIVGRSVVVHADEDDLGKSGHDLSKTTGNAGGRVACGVIGISK</sequence>
<keyword evidence="4" id="KW-0049">Antioxidant</keyword>
<dbReference type="FunFam" id="2.60.40.200:FF:000001">
    <property type="entry name" value="Superoxide dismutase [Cu-Zn]"/>
    <property type="match status" value="1"/>
</dbReference>
<comment type="cofactor">
    <cofactor evidence="7">
        <name>Cu cation</name>
        <dbReference type="ChEBI" id="CHEBI:23378"/>
    </cofactor>
    <text evidence="7">Binds 1 copper ion per subunit.</text>
</comment>
<reference evidence="9 10" key="1">
    <citation type="submission" date="2009-11" db="EMBL/GenBank/DDBJ databases">
        <title>Annotation of Allomyces macrogynus ATCC 38327.</title>
        <authorList>
            <consortium name="The Broad Institute Genome Sequencing Platform"/>
            <person name="Russ C."/>
            <person name="Cuomo C."/>
            <person name="Burger G."/>
            <person name="Gray M.W."/>
            <person name="Holland P.W.H."/>
            <person name="King N."/>
            <person name="Lang F.B.F."/>
            <person name="Roger A.J."/>
            <person name="Ruiz-Trillo I."/>
            <person name="Young S.K."/>
            <person name="Zeng Q."/>
            <person name="Gargeya S."/>
            <person name="Fitzgerald M."/>
            <person name="Haas B."/>
            <person name="Abouelleil A."/>
            <person name="Alvarado L."/>
            <person name="Arachchi H.M."/>
            <person name="Berlin A."/>
            <person name="Chapman S.B."/>
            <person name="Gearin G."/>
            <person name="Goldberg J."/>
            <person name="Griggs A."/>
            <person name="Gujja S."/>
            <person name="Hansen M."/>
            <person name="Heiman D."/>
            <person name="Howarth C."/>
            <person name="Larimer J."/>
            <person name="Lui A."/>
            <person name="MacDonald P.J.P."/>
            <person name="McCowen C."/>
            <person name="Montmayeur A."/>
            <person name="Murphy C."/>
            <person name="Neiman D."/>
            <person name="Pearson M."/>
            <person name="Priest M."/>
            <person name="Roberts A."/>
            <person name="Saif S."/>
            <person name="Shea T."/>
            <person name="Sisk P."/>
            <person name="Stolte C."/>
            <person name="Sykes S."/>
            <person name="Wortman J."/>
            <person name="Nusbaum C."/>
            <person name="Birren B."/>
        </authorList>
    </citation>
    <scope>NUCLEOTIDE SEQUENCE [LARGE SCALE GENOMIC DNA]</scope>
    <source>
        <strain evidence="9 10">ATCC 38327</strain>
    </source>
</reference>
<dbReference type="CDD" id="cd00305">
    <property type="entry name" value="Cu-Zn_Superoxide_Dismutase"/>
    <property type="match status" value="1"/>
</dbReference>
<dbReference type="InterPro" id="IPR024134">
    <property type="entry name" value="SOD_Cu/Zn_/chaperone"/>
</dbReference>
<dbReference type="GO" id="GO:0005507">
    <property type="term" value="F:copper ion binding"/>
    <property type="evidence" value="ECO:0007669"/>
    <property type="project" value="InterPro"/>
</dbReference>
<dbReference type="EC" id="1.15.1.1" evidence="7"/>
<gene>
    <name evidence="9" type="ORF">AMAG_00594</name>
</gene>
<evidence type="ECO:0000256" key="7">
    <source>
        <dbReference type="RuleBase" id="RU000393"/>
    </source>
</evidence>
<keyword evidence="2 7" id="KW-0479">Metal-binding</keyword>
<dbReference type="Gene3D" id="2.60.40.200">
    <property type="entry name" value="Superoxide dismutase, copper/zinc binding domain"/>
    <property type="match status" value="1"/>
</dbReference>
<accession>A0A0L0RX52</accession>
<keyword evidence="10" id="KW-1185">Reference proteome</keyword>
<evidence type="ECO:0000256" key="2">
    <source>
        <dbReference type="ARBA" id="ARBA00022723"/>
    </source>
</evidence>
<dbReference type="Pfam" id="PF00080">
    <property type="entry name" value="Sod_Cu"/>
    <property type="match status" value="1"/>
</dbReference>
<dbReference type="OrthoDB" id="2015551at2759"/>
<evidence type="ECO:0000256" key="4">
    <source>
        <dbReference type="ARBA" id="ARBA00022862"/>
    </source>
</evidence>
<evidence type="ECO:0000313" key="10">
    <source>
        <dbReference type="Proteomes" id="UP000054350"/>
    </source>
</evidence>
<name>A0A0L0RX52_ALLM3</name>
<dbReference type="STRING" id="578462.A0A0L0RX52"/>
<dbReference type="PROSITE" id="PS00332">
    <property type="entry name" value="SOD_CU_ZN_2"/>
    <property type="match status" value="1"/>
</dbReference>
<dbReference type="InterPro" id="IPR018152">
    <property type="entry name" value="SOD_Cu/Zn_BS"/>
</dbReference>
<dbReference type="InterPro" id="IPR001424">
    <property type="entry name" value="SOD_Cu_Zn_dom"/>
</dbReference>
<dbReference type="Proteomes" id="UP000054350">
    <property type="component" value="Unassembled WGS sequence"/>
</dbReference>
<comment type="catalytic activity">
    <reaction evidence="7">
        <text>2 superoxide + 2 H(+) = H2O2 + O2</text>
        <dbReference type="Rhea" id="RHEA:20696"/>
        <dbReference type="ChEBI" id="CHEBI:15378"/>
        <dbReference type="ChEBI" id="CHEBI:15379"/>
        <dbReference type="ChEBI" id="CHEBI:16240"/>
        <dbReference type="ChEBI" id="CHEBI:18421"/>
        <dbReference type="EC" id="1.15.1.1"/>
    </reaction>
</comment>
<evidence type="ECO:0000256" key="1">
    <source>
        <dbReference type="ARBA" id="ARBA00010457"/>
    </source>
</evidence>
<reference evidence="10" key="2">
    <citation type="submission" date="2009-11" db="EMBL/GenBank/DDBJ databases">
        <title>The Genome Sequence of Allomyces macrogynus strain ATCC 38327.</title>
        <authorList>
            <consortium name="The Broad Institute Genome Sequencing Platform"/>
            <person name="Russ C."/>
            <person name="Cuomo C."/>
            <person name="Shea T."/>
            <person name="Young S.K."/>
            <person name="Zeng Q."/>
            <person name="Koehrsen M."/>
            <person name="Haas B."/>
            <person name="Borodovsky M."/>
            <person name="Guigo R."/>
            <person name="Alvarado L."/>
            <person name="Berlin A."/>
            <person name="Borenstein D."/>
            <person name="Chen Z."/>
            <person name="Engels R."/>
            <person name="Freedman E."/>
            <person name="Gellesch M."/>
            <person name="Goldberg J."/>
            <person name="Griggs A."/>
            <person name="Gujja S."/>
            <person name="Heiman D."/>
            <person name="Hepburn T."/>
            <person name="Howarth C."/>
            <person name="Jen D."/>
            <person name="Larson L."/>
            <person name="Lewis B."/>
            <person name="Mehta T."/>
            <person name="Park D."/>
            <person name="Pearson M."/>
            <person name="Roberts A."/>
            <person name="Saif S."/>
            <person name="Shenoy N."/>
            <person name="Sisk P."/>
            <person name="Stolte C."/>
            <person name="Sykes S."/>
            <person name="Walk T."/>
            <person name="White J."/>
            <person name="Yandava C."/>
            <person name="Burger G."/>
            <person name="Gray M.W."/>
            <person name="Holland P.W.H."/>
            <person name="King N."/>
            <person name="Lang F.B.F."/>
            <person name="Roger A.J."/>
            <person name="Ruiz-Trillo I."/>
            <person name="Lander E."/>
            <person name="Nusbaum C."/>
        </authorList>
    </citation>
    <scope>NUCLEOTIDE SEQUENCE [LARGE SCALE GENOMIC DNA]</scope>
    <source>
        <strain evidence="10">ATCC 38327</strain>
    </source>
</reference>
<evidence type="ECO:0000313" key="9">
    <source>
        <dbReference type="EMBL" id="KNE54631.1"/>
    </source>
</evidence>
<keyword evidence="6 7" id="KW-0186">Copper</keyword>
<dbReference type="PROSITE" id="PS00087">
    <property type="entry name" value="SOD_CU_ZN_1"/>
    <property type="match status" value="1"/>
</dbReference>
<feature type="domain" description="Superoxide dismutase copper/zinc binding" evidence="8">
    <location>
        <begin position="14"/>
        <end position="149"/>
    </location>
</feature>
<comment type="function">
    <text evidence="7">Destroys radicals which are normally produced within the cells and which are toxic to biological systems.</text>
</comment>
<dbReference type="eggNOG" id="KOG0441">
    <property type="taxonomic scope" value="Eukaryota"/>
</dbReference>
<dbReference type="InterPro" id="IPR036423">
    <property type="entry name" value="SOD-like_Cu/Zn_dom_sf"/>
</dbReference>
<organism evidence="9 10">
    <name type="scientific">Allomyces macrogynus (strain ATCC 38327)</name>
    <name type="common">Allomyces javanicus var. macrogynus</name>
    <dbReference type="NCBI Taxonomy" id="578462"/>
    <lineage>
        <taxon>Eukaryota</taxon>
        <taxon>Fungi</taxon>
        <taxon>Fungi incertae sedis</taxon>
        <taxon>Blastocladiomycota</taxon>
        <taxon>Blastocladiomycetes</taxon>
        <taxon>Blastocladiales</taxon>
        <taxon>Blastocladiaceae</taxon>
        <taxon>Allomyces</taxon>
    </lineage>
</organism>